<keyword evidence="5 10" id="KW-0472">Membrane</keyword>
<proteinExistence type="inferred from homology"/>
<evidence type="ECO:0000256" key="10">
    <source>
        <dbReference type="SAM" id="Phobius"/>
    </source>
</evidence>
<evidence type="ECO:0000313" key="13">
    <source>
        <dbReference type="Proteomes" id="UP000192578"/>
    </source>
</evidence>
<evidence type="ECO:0000313" key="12">
    <source>
        <dbReference type="EMBL" id="OQV23174.1"/>
    </source>
</evidence>
<dbReference type="GO" id="GO:0004930">
    <property type="term" value="F:G protein-coupled receptor activity"/>
    <property type="evidence" value="ECO:0007669"/>
    <property type="project" value="UniProtKB-KW"/>
</dbReference>
<organism evidence="12 13">
    <name type="scientific">Hypsibius exemplaris</name>
    <name type="common">Freshwater tardigrade</name>
    <dbReference type="NCBI Taxonomy" id="2072580"/>
    <lineage>
        <taxon>Eukaryota</taxon>
        <taxon>Metazoa</taxon>
        <taxon>Ecdysozoa</taxon>
        <taxon>Tardigrada</taxon>
        <taxon>Eutardigrada</taxon>
        <taxon>Parachela</taxon>
        <taxon>Hypsibioidea</taxon>
        <taxon>Hypsibiidae</taxon>
        <taxon>Hypsibius</taxon>
    </lineage>
</organism>
<evidence type="ECO:0000256" key="3">
    <source>
        <dbReference type="ARBA" id="ARBA00022989"/>
    </source>
</evidence>
<keyword evidence="13" id="KW-1185">Reference proteome</keyword>
<evidence type="ECO:0000256" key="4">
    <source>
        <dbReference type="ARBA" id="ARBA00023040"/>
    </source>
</evidence>
<feature type="region of interest" description="Disordered" evidence="9">
    <location>
        <begin position="523"/>
        <end position="546"/>
    </location>
</feature>
<feature type="transmembrane region" description="Helical" evidence="10">
    <location>
        <begin position="163"/>
        <end position="183"/>
    </location>
</feature>
<dbReference type="PROSITE" id="PS00237">
    <property type="entry name" value="G_PROTEIN_RECEP_F1_1"/>
    <property type="match status" value="1"/>
</dbReference>
<comment type="subcellular location">
    <subcellularLocation>
        <location evidence="1">Membrane</location>
        <topology evidence="1">Multi-pass membrane protein</topology>
    </subcellularLocation>
</comment>
<feature type="transmembrane region" description="Helical" evidence="10">
    <location>
        <begin position="223"/>
        <end position="241"/>
    </location>
</feature>
<evidence type="ECO:0000259" key="11">
    <source>
        <dbReference type="PROSITE" id="PS50262"/>
    </source>
</evidence>
<dbReference type="GO" id="GO:0005886">
    <property type="term" value="C:plasma membrane"/>
    <property type="evidence" value="ECO:0007669"/>
    <property type="project" value="TreeGrafter"/>
</dbReference>
<evidence type="ECO:0000256" key="9">
    <source>
        <dbReference type="SAM" id="MobiDB-lite"/>
    </source>
</evidence>
<evidence type="ECO:0000256" key="1">
    <source>
        <dbReference type="ARBA" id="ARBA00004141"/>
    </source>
</evidence>
<evidence type="ECO:0000256" key="5">
    <source>
        <dbReference type="ARBA" id="ARBA00023136"/>
    </source>
</evidence>
<name>A0A1W0X6Z0_HYPEX</name>
<reference evidence="13" key="1">
    <citation type="submission" date="2017-01" db="EMBL/GenBank/DDBJ databases">
        <title>Comparative genomics of anhydrobiosis in the tardigrade Hypsibius dujardini.</title>
        <authorList>
            <person name="Yoshida Y."/>
            <person name="Koutsovoulos G."/>
            <person name="Laetsch D."/>
            <person name="Stevens L."/>
            <person name="Kumar S."/>
            <person name="Horikawa D."/>
            <person name="Ishino K."/>
            <person name="Komine S."/>
            <person name="Tomita M."/>
            <person name="Blaxter M."/>
            <person name="Arakawa K."/>
        </authorList>
    </citation>
    <scope>NUCLEOTIDE SEQUENCE [LARGE SCALE GENOMIC DNA]</scope>
    <source>
        <strain evidence="13">Z151</strain>
    </source>
</reference>
<comment type="similarity">
    <text evidence="8">Belongs to the G-protein coupled receptor 1 family.</text>
</comment>
<feature type="transmembrane region" description="Helical" evidence="10">
    <location>
        <begin position="465"/>
        <end position="485"/>
    </location>
</feature>
<keyword evidence="3 10" id="KW-1133">Transmembrane helix</keyword>
<dbReference type="Proteomes" id="UP000192578">
    <property type="component" value="Unassembled WGS sequence"/>
</dbReference>
<feature type="region of interest" description="Disordered" evidence="9">
    <location>
        <begin position="291"/>
        <end position="319"/>
    </location>
</feature>
<dbReference type="PRINTS" id="PR00237">
    <property type="entry name" value="GPCRRHODOPSN"/>
</dbReference>
<dbReference type="OrthoDB" id="2132067at2759"/>
<protein>
    <recommendedName>
        <fullName evidence="11">G-protein coupled receptors family 1 profile domain-containing protein</fullName>
    </recommendedName>
</protein>
<dbReference type="SUPFAM" id="SSF81321">
    <property type="entry name" value="Family A G protein-coupled receptor-like"/>
    <property type="match status" value="1"/>
</dbReference>
<feature type="transmembrane region" description="Helical" evidence="10">
    <location>
        <begin position="81"/>
        <end position="98"/>
    </location>
</feature>
<feature type="region of interest" description="Disordered" evidence="9">
    <location>
        <begin position="354"/>
        <end position="373"/>
    </location>
</feature>
<feature type="transmembrane region" description="Helical" evidence="10">
    <location>
        <begin position="128"/>
        <end position="151"/>
    </location>
</feature>
<dbReference type="InterPro" id="IPR017452">
    <property type="entry name" value="GPCR_Rhodpsn_7TM"/>
</dbReference>
<evidence type="ECO:0000256" key="7">
    <source>
        <dbReference type="ARBA" id="ARBA00023224"/>
    </source>
</evidence>
<keyword evidence="2 8" id="KW-0812">Transmembrane</keyword>
<feature type="transmembrane region" description="Helical" evidence="10">
    <location>
        <begin position="45"/>
        <end position="69"/>
    </location>
</feature>
<evidence type="ECO:0000256" key="2">
    <source>
        <dbReference type="ARBA" id="ARBA00022692"/>
    </source>
</evidence>
<dbReference type="AlphaFoldDB" id="A0A1W0X6Z0"/>
<feature type="transmembrane region" description="Helical" evidence="10">
    <location>
        <begin position="424"/>
        <end position="445"/>
    </location>
</feature>
<feature type="compositionally biased region" description="Basic residues" evidence="9">
    <location>
        <begin position="536"/>
        <end position="546"/>
    </location>
</feature>
<keyword evidence="4 8" id="KW-0297">G-protein coupled receptor</keyword>
<accession>A0A1W0X6Z0</accession>
<evidence type="ECO:0000256" key="8">
    <source>
        <dbReference type="RuleBase" id="RU000688"/>
    </source>
</evidence>
<keyword evidence="6 8" id="KW-0675">Receptor</keyword>
<feature type="compositionally biased region" description="Polar residues" evidence="9">
    <location>
        <begin position="291"/>
        <end position="308"/>
    </location>
</feature>
<dbReference type="PROSITE" id="PS50262">
    <property type="entry name" value="G_PROTEIN_RECEP_F1_2"/>
    <property type="match status" value="1"/>
</dbReference>
<comment type="caution">
    <text evidence="12">The sequence shown here is derived from an EMBL/GenBank/DDBJ whole genome shotgun (WGS) entry which is preliminary data.</text>
</comment>
<keyword evidence="7 8" id="KW-0807">Transducer</keyword>
<dbReference type="EMBL" id="MTYJ01000013">
    <property type="protein sequence ID" value="OQV23174.1"/>
    <property type="molecule type" value="Genomic_DNA"/>
</dbReference>
<dbReference type="InterPro" id="IPR000276">
    <property type="entry name" value="GPCR_Rhodpsn"/>
</dbReference>
<sequence>MPQMEKITTVWPSDHGTTDYVYSVEVIPWDHPEDMTKPWIRDSHFIPIVLVYSLCMVIGSAGNVLFMWAMIGDRKSRSATGMFLVSLAVADLLLLLSAPPDVASYFVRSHRGGNVSCKMVGYSRSLSAFSTVLNLMAITVERFIVIVIPMRSRQICTMRNCKIVLLIIWTLSILMALPSAFTWEVQPFYYGKFDNSSNLIEDTVVNVLFCEEASIEDGQAMSIYHLILLFVIPLTVQSLCYGKMINVLWSSTTDVYLNAHAGGVSGQHVKISRTPSAATNKGTSLLTETSSAAGVGCPTTSSGVSTSPDLRKHSATPVTDQQYSSGRQLSSDVTAYQFGRNRSESLAFTECPLGRAQGHRNNPQSSSQSRQRADTMTTRCLNFAKRNSDARYKSSASLAAHNAALEHPPMKQHTLDLKAGRRQVIKMLVAVNLAFIVCYGPVVVFDILRLHFSLSFGNALYMAKIVVKLLPYIHCCLNPIIYGFMSKNFRKFLRDRQALSCLYAKKAETSADELRIKSAQIFHSHGGGDTSPTSKTQRRRLSGINF</sequence>
<evidence type="ECO:0000256" key="6">
    <source>
        <dbReference type="ARBA" id="ARBA00023170"/>
    </source>
</evidence>
<gene>
    <name evidence="12" type="ORF">BV898_02908</name>
</gene>
<feature type="domain" description="G-protein coupled receptors family 1 profile" evidence="11">
    <location>
        <begin position="62"/>
        <end position="482"/>
    </location>
</feature>
<dbReference type="Pfam" id="PF00001">
    <property type="entry name" value="7tm_1"/>
    <property type="match status" value="1"/>
</dbReference>
<dbReference type="PANTHER" id="PTHR45695:SF9">
    <property type="entry name" value="LEUCOKININ RECEPTOR"/>
    <property type="match status" value="1"/>
</dbReference>
<dbReference type="Gene3D" id="1.20.1070.10">
    <property type="entry name" value="Rhodopsin 7-helix transmembrane proteins"/>
    <property type="match status" value="1"/>
</dbReference>
<dbReference type="CDD" id="cd00637">
    <property type="entry name" value="7tm_classA_rhodopsin-like"/>
    <property type="match status" value="1"/>
</dbReference>
<dbReference type="PANTHER" id="PTHR45695">
    <property type="entry name" value="LEUCOKININ RECEPTOR-RELATED"/>
    <property type="match status" value="1"/>
</dbReference>